<evidence type="ECO:0000256" key="1">
    <source>
        <dbReference type="ARBA" id="ARBA00004555"/>
    </source>
</evidence>
<dbReference type="AlphaFoldDB" id="A0A4S4KS72"/>
<dbReference type="InterPro" id="IPR019459">
    <property type="entry name" value="GRAB"/>
</dbReference>
<dbReference type="GO" id="GO:0006888">
    <property type="term" value="P:endoplasmic reticulum to Golgi vesicle-mediated transport"/>
    <property type="evidence" value="ECO:0007669"/>
    <property type="project" value="TreeGrafter"/>
</dbReference>
<dbReference type="GO" id="GO:0005794">
    <property type="term" value="C:Golgi apparatus"/>
    <property type="evidence" value="ECO:0007669"/>
    <property type="project" value="UniProtKB-SubCell"/>
</dbReference>
<feature type="domain" description="GRIP" evidence="5">
    <location>
        <begin position="317"/>
        <end position="368"/>
    </location>
</feature>
<comment type="subcellular location">
    <subcellularLocation>
        <location evidence="1">Golgi apparatus</location>
    </subcellularLocation>
</comment>
<accession>A0A4S4KS72</accession>
<evidence type="ECO:0000313" key="6">
    <source>
        <dbReference type="EMBL" id="THH01466.1"/>
    </source>
</evidence>
<feature type="compositionally biased region" description="Polar residues" evidence="4">
    <location>
        <begin position="1"/>
        <end position="34"/>
    </location>
</feature>
<feature type="compositionally biased region" description="Basic and acidic residues" evidence="4">
    <location>
        <begin position="392"/>
        <end position="401"/>
    </location>
</feature>
<dbReference type="Proteomes" id="UP000309038">
    <property type="component" value="Unassembled WGS sequence"/>
</dbReference>
<dbReference type="PANTHER" id="PTHR18921">
    <property type="entry name" value="MYOSIN HEAVY CHAIN - RELATED"/>
    <property type="match status" value="1"/>
</dbReference>
<evidence type="ECO:0000256" key="4">
    <source>
        <dbReference type="SAM" id="MobiDB-lite"/>
    </source>
</evidence>
<dbReference type="GO" id="GO:0007030">
    <property type="term" value="P:Golgi organization"/>
    <property type="evidence" value="ECO:0007669"/>
    <property type="project" value="TreeGrafter"/>
</dbReference>
<sequence>MSEPPESNGSRQSFDSERVSSPSPTKGLNGTVNGRNEDLSNMDPVERLQHELERTKEEKDTLAAQYRNLLSKLTTMRTTLGNKLKQDAEELDRQEQLVQQLTIQNEDLATTVETMKSELIASNEEAERASRELETMRSRAFQENAQEAYLRERELREAQAELEQCRIERDEWEHKALQEHVVADEAKGALEEARRDLQIEIEARDQEAAALGVERDKVDNLQSVLEDFQAAKDRELQQAVKDYEARLMQVTQSLAEYKHRALTAELQLEESSTNSTRTQELEKEVKEKNLLIGKLRHEAVIMNEHLMEALRRLRRSSTDTNVDRRLVTNVLLSFLTTPRADSKRFEMLTLLSSILQWNDDEREKAGLQRKNGALPSTGSLIWGRSSNAGKGKSSELEKTDETEVSSTFQRSLRRLTNLHSL</sequence>
<evidence type="ECO:0000259" key="5">
    <source>
        <dbReference type="PROSITE" id="PS50913"/>
    </source>
</evidence>
<organism evidence="6 7">
    <name type="scientific">Hermanssonia centrifuga</name>
    <dbReference type="NCBI Taxonomy" id="98765"/>
    <lineage>
        <taxon>Eukaryota</taxon>
        <taxon>Fungi</taxon>
        <taxon>Dikarya</taxon>
        <taxon>Basidiomycota</taxon>
        <taxon>Agaricomycotina</taxon>
        <taxon>Agaricomycetes</taxon>
        <taxon>Polyporales</taxon>
        <taxon>Meruliaceae</taxon>
        <taxon>Hermanssonia</taxon>
    </lineage>
</organism>
<proteinExistence type="predicted"/>
<reference evidence="6 7" key="1">
    <citation type="submission" date="2019-02" db="EMBL/GenBank/DDBJ databases">
        <title>Genome sequencing of the rare red list fungi Phlebia centrifuga.</title>
        <authorList>
            <person name="Buettner E."/>
            <person name="Kellner H."/>
        </authorList>
    </citation>
    <scope>NUCLEOTIDE SEQUENCE [LARGE SCALE GENOMIC DNA]</scope>
    <source>
        <strain evidence="6 7">DSM 108282</strain>
    </source>
</reference>
<name>A0A4S4KS72_9APHY</name>
<dbReference type="EMBL" id="SGPJ01000023">
    <property type="protein sequence ID" value="THH01466.1"/>
    <property type="molecule type" value="Genomic_DNA"/>
</dbReference>
<dbReference type="GO" id="GO:0031267">
    <property type="term" value="F:small GTPase binding"/>
    <property type="evidence" value="ECO:0007669"/>
    <property type="project" value="TreeGrafter"/>
</dbReference>
<comment type="caution">
    <text evidence="6">The sequence shown here is derived from an EMBL/GenBank/DDBJ whole genome shotgun (WGS) entry which is preliminary data.</text>
</comment>
<dbReference type="Pfam" id="PF10375">
    <property type="entry name" value="GRAB"/>
    <property type="match status" value="1"/>
</dbReference>
<dbReference type="InterPro" id="IPR000237">
    <property type="entry name" value="GRIP_dom"/>
</dbReference>
<keyword evidence="2" id="KW-0333">Golgi apparatus</keyword>
<feature type="compositionally biased region" description="Polar residues" evidence="4">
    <location>
        <begin position="378"/>
        <end position="388"/>
    </location>
</feature>
<feature type="region of interest" description="Disordered" evidence="4">
    <location>
        <begin position="1"/>
        <end position="46"/>
    </location>
</feature>
<evidence type="ECO:0000313" key="7">
    <source>
        <dbReference type="Proteomes" id="UP000309038"/>
    </source>
</evidence>
<protein>
    <recommendedName>
        <fullName evidence="5">GRIP domain-containing protein</fullName>
    </recommendedName>
</protein>
<evidence type="ECO:0000256" key="2">
    <source>
        <dbReference type="ARBA" id="ARBA00023034"/>
    </source>
</evidence>
<keyword evidence="3" id="KW-0175">Coiled coil</keyword>
<dbReference type="PROSITE" id="PS50913">
    <property type="entry name" value="GRIP"/>
    <property type="match status" value="1"/>
</dbReference>
<evidence type="ECO:0000256" key="3">
    <source>
        <dbReference type="ARBA" id="ARBA00023054"/>
    </source>
</evidence>
<feature type="region of interest" description="Disordered" evidence="4">
    <location>
        <begin position="378"/>
        <end position="407"/>
    </location>
</feature>
<keyword evidence="7" id="KW-1185">Reference proteome</keyword>
<gene>
    <name evidence="6" type="ORF">EW026_g1222</name>
</gene>
<dbReference type="PANTHER" id="PTHR18921:SF2">
    <property type="entry name" value="THYROID RECEPTOR-INTERACTING PROTEIN 11"/>
    <property type="match status" value="1"/>
</dbReference>